<dbReference type="Proteomes" id="UP000091967">
    <property type="component" value="Unassembled WGS sequence"/>
</dbReference>
<proteinExistence type="predicted"/>
<comment type="caution">
    <text evidence="1">The sequence shown here is derived from an EMBL/GenBank/DDBJ whole genome shotgun (WGS) entry which is preliminary data.</text>
</comment>
<organism evidence="1 3">
    <name type="scientific">Fusarium poae</name>
    <dbReference type="NCBI Taxonomy" id="36050"/>
    <lineage>
        <taxon>Eukaryota</taxon>
        <taxon>Fungi</taxon>
        <taxon>Dikarya</taxon>
        <taxon>Ascomycota</taxon>
        <taxon>Pezizomycotina</taxon>
        <taxon>Sordariomycetes</taxon>
        <taxon>Hypocreomycetidae</taxon>
        <taxon>Hypocreales</taxon>
        <taxon>Nectriaceae</taxon>
        <taxon>Fusarium</taxon>
    </lineage>
</organism>
<dbReference type="AlphaFoldDB" id="A0A1B8AA77"/>
<reference evidence="1 3" key="1">
    <citation type="submission" date="2016-06" db="EMBL/GenBank/DDBJ databases">
        <title>Living apart together: crosstalk between the core and supernumerary genomes in a fungal plant pathogen.</title>
        <authorList>
            <person name="Vanheule A."/>
            <person name="Audenaert K."/>
            <person name="Warris S."/>
            <person name="Van De Geest H."/>
            <person name="Schijlen E."/>
            <person name="Hofte M."/>
            <person name="De Saeger S."/>
            <person name="Haesaert G."/>
            <person name="Waalwijk C."/>
            <person name="Van Der Lee T."/>
        </authorList>
    </citation>
    <scope>NUCLEOTIDE SEQUENCE [LARGE SCALE GENOMIC DNA]</scope>
    <source>
        <strain evidence="1 3">2516</strain>
    </source>
</reference>
<evidence type="ECO:0000313" key="3">
    <source>
        <dbReference type="Proteomes" id="UP000091967"/>
    </source>
</evidence>
<dbReference type="EMBL" id="LYXU01000014">
    <property type="protein sequence ID" value="OBS17544.1"/>
    <property type="molecule type" value="Genomic_DNA"/>
</dbReference>
<keyword evidence="3" id="KW-1185">Reference proteome</keyword>
<accession>A0A1B8AA77</accession>
<evidence type="ECO:0000313" key="2">
    <source>
        <dbReference type="EMBL" id="OBS17544.1"/>
    </source>
</evidence>
<sequence>MLSELDRLSDEEKTQPLEDFEKTVRAIWKRASHTPPAWIQEILRAQQPWGFVYYKTKEVEQRYGPRDVREATYFGIHCQGKRNDLMALQTEVRATAGSEGDLAGDDCFRRHFQEYRQSLSSPGIVQNTFIVVPIELIPECQNEELDPYWVWAYDADWDNSTEETVCSQCCE</sequence>
<dbReference type="EMBL" id="LYXU01000022">
    <property type="protein sequence ID" value="OBS17365.1"/>
    <property type="molecule type" value="Genomic_DNA"/>
</dbReference>
<gene>
    <name evidence="2" type="ORF">FPOA_12031</name>
    <name evidence="1" type="ORF">FPOA_12145</name>
</gene>
<protein>
    <submittedName>
        <fullName evidence="1">Uncharacterized protein</fullName>
    </submittedName>
</protein>
<name>A0A1B8AA77_FUSPO</name>
<evidence type="ECO:0000313" key="1">
    <source>
        <dbReference type="EMBL" id="OBS17365.1"/>
    </source>
</evidence>